<evidence type="ECO:0000313" key="2">
    <source>
        <dbReference type="EMBL" id="KAG0563077.1"/>
    </source>
</evidence>
<feature type="transmembrane region" description="Helical" evidence="1">
    <location>
        <begin position="12"/>
        <end position="31"/>
    </location>
</feature>
<dbReference type="Proteomes" id="UP000822688">
    <property type="component" value="Chromosome 8"/>
</dbReference>
<dbReference type="AlphaFoldDB" id="A0A8T0GWZ9"/>
<keyword evidence="3" id="KW-1185">Reference proteome</keyword>
<name>A0A8T0GWZ9_CERPU</name>
<organism evidence="2 3">
    <name type="scientific">Ceratodon purpureus</name>
    <name type="common">Fire moss</name>
    <name type="synonym">Dicranum purpureum</name>
    <dbReference type="NCBI Taxonomy" id="3225"/>
    <lineage>
        <taxon>Eukaryota</taxon>
        <taxon>Viridiplantae</taxon>
        <taxon>Streptophyta</taxon>
        <taxon>Embryophyta</taxon>
        <taxon>Bryophyta</taxon>
        <taxon>Bryophytina</taxon>
        <taxon>Bryopsida</taxon>
        <taxon>Dicranidae</taxon>
        <taxon>Pseudoditrichales</taxon>
        <taxon>Ditrichaceae</taxon>
        <taxon>Ceratodon</taxon>
    </lineage>
</organism>
<keyword evidence="1" id="KW-0472">Membrane</keyword>
<keyword evidence="1" id="KW-1133">Transmembrane helix</keyword>
<proteinExistence type="predicted"/>
<keyword evidence="1" id="KW-0812">Transmembrane</keyword>
<evidence type="ECO:0000313" key="3">
    <source>
        <dbReference type="Proteomes" id="UP000822688"/>
    </source>
</evidence>
<accession>A0A8T0GWZ9</accession>
<reference evidence="2" key="1">
    <citation type="submission" date="2020-06" db="EMBL/GenBank/DDBJ databases">
        <title>WGS assembly of Ceratodon purpureus strain R40.</title>
        <authorList>
            <person name="Carey S.B."/>
            <person name="Jenkins J."/>
            <person name="Shu S."/>
            <person name="Lovell J.T."/>
            <person name="Sreedasyam A."/>
            <person name="Maumus F."/>
            <person name="Tiley G.P."/>
            <person name="Fernandez-Pozo N."/>
            <person name="Barry K."/>
            <person name="Chen C."/>
            <person name="Wang M."/>
            <person name="Lipzen A."/>
            <person name="Daum C."/>
            <person name="Saski C.A."/>
            <person name="Payton A.C."/>
            <person name="Mcbreen J.C."/>
            <person name="Conrad R.E."/>
            <person name="Kollar L.M."/>
            <person name="Olsson S."/>
            <person name="Huttunen S."/>
            <person name="Landis J.B."/>
            <person name="Wickett N.J."/>
            <person name="Johnson M.G."/>
            <person name="Rensing S.A."/>
            <person name="Grimwood J."/>
            <person name="Schmutz J."/>
            <person name="Mcdaniel S.F."/>
        </authorList>
    </citation>
    <scope>NUCLEOTIDE SEQUENCE</scope>
    <source>
        <strain evidence="2">R40</strain>
    </source>
</reference>
<dbReference type="EMBL" id="CM026429">
    <property type="protein sequence ID" value="KAG0563077.1"/>
    <property type="molecule type" value="Genomic_DNA"/>
</dbReference>
<evidence type="ECO:0000256" key="1">
    <source>
        <dbReference type="SAM" id="Phobius"/>
    </source>
</evidence>
<feature type="transmembrane region" description="Helical" evidence="1">
    <location>
        <begin position="43"/>
        <end position="63"/>
    </location>
</feature>
<gene>
    <name evidence="2" type="ORF">KC19_8G003500</name>
</gene>
<comment type="caution">
    <text evidence="2">The sequence shown here is derived from an EMBL/GenBank/DDBJ whole genome shotgun (WGS) entry which is preliminary data.</text>
</comment>
<protein>
    <submittedName>
        <fullName evidence="2">Uncharacterized protein</fullName>
    </submittedName>
</protein>
<sequence>MEVVDFDATFVLLKIFIYVTRTLIMCLGFTIRILRILRKTLRLFSGTLSYMLDFLGFSLYFTFLHLTSTPIDWCYNQGRPSSKDSSTHIFVVCYCLERGKKWKKFWIYRAS</sequence>